<evidence type="ECO:0000313" key="9">
    <source>
        <dbReference type="EMBL" id="KAK4136630.1"/>
    </source>
</evidence>
<sequence length="1008" mass="113447">MKGRMSARWWLLGVEVLHVSRIEQHRKKQRAAKHDAAAGIMEPSVAASTLTRHRISVALLSLAATATAGYFCYRVYNPPLPEPPSDRRLHRSNAIRHRRRSLPDVARGHERQSSASEASDTSAESHGDENVDLNTVRPLTDGETVADDHVLDDAWYDDDNNPYSPQNQRAGQNIVNLLFRVSEDNARRNAYVHRGCQCNGCGFSPIRGIRYRCANCVDFDLCETCESQGIHTKTHIFYKIRVPAPRLGARHLQPVWYPGDPENCLRLLPKQLMARLSRETGFERPELEALWEQWTFMANTEWREDPDELGLAMDRKTFERYLVPSGGYRHITPNLLHDRMFAFYDDNNDDLIGFSEFLRGTAYRKRKDRLRRIFSGYDVDGDGYVNRRDFLRLFRTYYVLFKQMHKDLLDGLDDQVMSSTEVEQLITSRQPLSSLFGREGGFPQGDTDRPMQGKVVNNTTGEVHISDGGVRAVNEDTPDTTDRQSLLLSLFTKQTTPRFAESLFIPAMDNIRPAGDRPSGLEYLNGLLNPPTRISDLPALLLGETRDGDDFVVVLNTGGAQEGSSDEREAPDGDETLTAPGENGVPASGEDRAEHRLGTDGSSNEGEAVPNEQEVRRPSYMVTPGRRARQNARRKLFDRWKRRQFYLDEEEGALPPDDWSDDDDVLANVNGSAKDYKTPHHPMLFRSRSSSRVRFAEDTDDFDIRSNPSTSSRSIPERWGGMEIPDAERDVGKEVFYQIIQQAFNEILDTLFIAKEDLAVKAAETKEQRDKYRTFFESINLDEEKESQEGSEHNTSGPKPPQDRSLQELLATTGYAIDAAASQAESHTGEETAASFEETDDASETDEEDEIPPLENADDGTSPVEEPLPSADSQPLRDPTMPQFRPNASTLSTGSSFEMVPPANGDHQTTSTPVPPAPRQHPTSNRTKNAGTAGSKKSRSASPTPKPISRATLIEWKRLDLAEADAKARGGWGRLNYDEFERIYRAEEANGSRLDYLGTWIDFCIPYH</sequence>
<dbReference type="GO" id="GO:0008270">
    <property type="term" value="F:zinc ion binding"/>
    <property type="evidence" value="ECO:0007669"/>
    <property type="project" value="UniProtKB-KW"/>
</dbReference>
<evidence type="ECO:0000256" key="3">
    <source>
        <dbReference type="ARBA" id="ARBA00022833"/>
    </source>
</evidence>
<dbReference type="PROSITE" id="PS50222">
    <property type="entry name" value="EF_HAND_2"/>
    <property type="match status" value="1"/>
</dbReference>
<evidence type="ECO:0000256" key="5">
    <source>
        <dbReference type="PROSITE-ProRule" id="PRU00228"/>
    </source>
</evidence>
<protein>
    <recommendedName>
        <fullName evidence="11">EF hand domain protein</fullName>
    </recommendedName>
</protein>
<dbReference type="CDD" id="cd02340">
    <property type="entry name" value="ZZ_NBR1_like"/>
    <property type="match status" value="1"/>
</dbReference>
<feature type="compositionally biased region" description="Polar residues" evidence="6">
    <location>
        <begin position="921"/>
        <end position="932"/>
    </location>
</feature>
<organism evidence="9 10">
    <name type="scientific">Trichocladium antarcticum</name>
    <dbReference type="NCBI Taxonomy" id="1450529"/>
    <lineage>
        <taxon>Eukaryota</taxon>
        <taxon>Fungi</taxon>
        <taxon>Dikarya</taxon>
        <taxon>Ascomycota</taxon>
        <taxon>Pezizomycotina</taxon>
        <taxon>Sordariomycetes</taxon>
        <taxon>Sordariomycetidae</taxon>
        <taxon>Sordariales</taxon>
        <taxon>Chaetomiaceae</taxon>
        <taxon>Trichocladium</taxon>
    </lineage>
</organism>
<feature type="region of interest" description="Disordered" evidence="6">
    <location>
        <begin position="558"/>
        <end position="628"/>
    </location>
</feature>
<dbReference type="InterPro" id="IPR011992">
    <property type="entry name" value="EF-hand-dom_pair"/>
</dbReference>
<dbReference type="SUPFAM" id="SSF47473">
    <property type="entry name" value="EF-hand"/>
    <property type="match status" value="1"/>
</dbReference>
<dbReference type="InterPro" id="IPR018247">
    <property type="entry name" value="EF_Hand_1_Ca_BS"/>
</dbReference>
<dbReference type="InterPro" id="IPR043145">
    <property type="entry name" value="Znf_ZZ_sf"/>
</dbReference>
<dbReference type="EMBL" id="MU853403">
    <property type="protein sequence ID" value="KAK4136630.1"/>
    <property type="molecule type" value="Genomic_DNA"/>
</dbReference>
<evidence type="ECO:0000256" key="1">
    <source>
        <dbReference type="ARBA" id="ARBA00022723"/>
    </source>
</evidence>
<dbReference type="PROSITE" id="PS01357">
    <property type="entry name" value="ZF_ZZ_1"/>
    <property type="match status" value="1"/>
</dbReference>
<dbReference type="PROSITE" id="PS50135">
    <property type="entry name" value="ZF_ZZ_2"/>
    <property type="match status" value="1"/>
</dbReference>
<keyword evidence="10" id="KW-1185">Reference proteome</keyword>
<dbReference type="InterPro" id="IPR002048">
    <property type="entry name" value="EF_hand_dom"/>
</dbReference>
<keyword evidence="4" id="KW-0106">Calcium</keyword>
<accession>A0AAN6UPU4</accession>
<proteinExistence type="predicted"/>
<evidence type="ECO:0000259" key="8">
    <source>
        <dbReference type="PROSITE" id="PS50222"/>
    </source>
</evidence>
<evidence type="ECO:0000259" key="7">
    <source>
        <dbReference type="PROSITE" id="PS50135"/>
    </source>
</evidence>
<dbReference type="Gene3D" id="1.10.238.10">
    <property type="entry name" value="EF-hand"/>
    <property type="match status" value="1"/>
</dbReference>
<dbReference type="GO" id="GO:0005509">
    <property type="term" value="F:calcium ion binding"/>
    <property type="evidence" value="ECO:0007669"/>
    <property type="project" value="InterPro"/>
</dbReference>
<keyword evidence="2 5" id="KW-0863">Zinc-finger</keyword>
<evidence type="ECO:0008006" key="11">
    <source>
        <dbReference type="Google" id="ProtNLM"/>
    </source>
</evidence>
<feature type="region of interest" description="Disordered" evidence="6">
    <location>
        <begin position="96"/>
        <end position="143"/>
    </location>
</feature>
<reference evidence="9" key="1">
    <citation type="journal article" date="2023" name="Mol. Phylogenet. Evol.">
        <title>Genome-scale phylogeny and comparative genomics of the fungal order Sordariales.</title>
        <authorList>
            <person name="Hensen N."/>
            <person name="Bonometti L."/>
            <person name="Westerberg I."/>
            <person name="Brannstrom I.O."/>
            <person name="Guillou S."/>
            <person name="Cros-Aarteil S."/>
            <person name="Calhoun S."/>
            <person name="Haridas S."/>
            <person name="Kuo A."/>
            <person name="Mondo S."/>
            <person name="Pangilinan J."/>
            <person name="Riley R."/>
            <person name="LaButti K."/>
            <person name="Andreopoulos B."/>
            <person name="Lipzen A."/>
            <person name="Chen C."/>
            <person name="Yan M."/>
            <person name="Daum C."/>
            <person name="Ng V."/>
            <person name="Clum A."/>
            <person name="Steindorff A."/>
            <person name="Ohm R.A."/>
            <person name="Martin F."/>
            <person name="Silar P."/>
            <person name="Natvig D.O."/>
            <person name="Lalanne C."/>
            <person name="Gautier V."/>
            <person name="Ament-Velasquez S.L."/>
            <person name="Kruys A."/>
            <person name="Hutchinson M.I."/>
            <person name="Powell A.J."/>
            <person name="Barry K."/>
            <person name="Miller A.N."/>
            <person name="Grigoriev I.V."/>
            <person name="Debuchy R."/>
            <person name="Gladieux P."/>
            <person name="Hiltunen Thoren M."/>
            <person name="Johannesson H."/>
        </authorList>
    </citation>
    <scope>NUCLEOTIDE SEQUENCE</scope>
    <source>
        <strain evidence="9">CBS 123565</strain>
    </source>
</reference>
<feature type="region of interest" description="Disordered" evidence="6">
    <location>
        <begin position="781"/>
        <end position="804"/>
    </location>
</feature>
<dbReference type="InterPro" id="IPR052260">
    <property type="entry name" value="Autophagy_Rcpt_SigReg"/>
</dbReference>
<dbReference type="Proteomes" id="UP001304895">
    <property type="component" value="Unassembled WGS sequence"/>
</dbReference>
<dbReference type="SMART" id="SM00291">
    <property type="entry name" value="ZnF_ZZ"/>
    <property type="match status" value="1"/>
</dbReference>
<feature type="compositionally biased region" description="Basic and acidic residues" evidence="6">
    <location>
        <begin position="589"/>
        <end position="598"/>
    </location>
</feature>
<dbReference type="SMART" id="SM00054">
    <property type="entry name" value="EFh"/>
    <property type="match status" value="2"/>
</dbReference>
<evidence type="ECO:0000256" key="4">
    <source>
        <dbReference type="ARBA" id="ARBA00022837"/>
    </source>
</evidence>
<keyword evidence="1" id="KW-0479">Metal-binding</keyword>
<feature type="compositionally biased region" description="Polar residues" evidence="6">
    <location>
        <begin position="886"/>
        <end position="896"/>
    </location>
</feature>
<feature type="compositionally biased region" description="Low complexity" evidence="6">
    <location>
        <begin position="113"/>
        <end position="122"/>
    </location>
</feature>
<dbReference type="SUPFAM" id="SSF57850">
    <property type="entry name" value="RING/U-box"/>
    <property type="match status" value="1"/>
</dbReference>
<feature type="domain" description="EF-hand" evidence="8">
    <location>
        <begin position="365"/>
        <end position="400"/>
    </location>
</feature>
<reference evidence="9" key="2">
    <citation type="submission" date="2023-05" db="EMBL/GenBank/DDBJ databases">
        <authorList>
            <consortium name="Lawrence Berkeley National Laboratory"/>
            <person name="Steindorff A."/>
            <person name="Hensen N."/>
            <person name="Bonometti L."/>
            <person name="Westerberg I."/>
            <person name="Brannstrom I.O."/>
            <person name="Guillou S."/>
            <person name="Cros-Aarteil S."/>
            <person name="Calhoun S."/>
            <person name="Haridas S."/>
            <person name="Kuo A."/>
            <person name="Mondo S."/>
            <person name="Pangilinan J."/>
            <person name="Riley R."/>
            <person name="Labutti K."/>
            <person name="Andreopoulos B."/>
            <person name="Lipzen A."/>
            <person name="Chen C."/>
            <person name="Yanf M."/>
            <person name="Daum C."/>
            <person name="Ng V."/>
            <person name="Clum A."/>
            <person name="Ohm R."/>
            <person name="Martin F."/>
            <person name="Silar P."/>
            <person name="Natvig D."/>
            <person name="Lalanne C."/>
            <person name="Gautier V."/>
            <person name="Ament-Velasquez S.L."/>
            <person name="Kruys A."/>
            <person name="Hutchinson M.I."/>
            <person name="Powell A.J."/>
            <person name="Barry K."/>
            <person name="Miller A.N."/>
            <person name="Grigoriev I.V."/>
            <person name="Debuchy R."/>
            <person name="Gladieux P."/>
            <person name="Thoren M.H."/>
            <person name="Johannesson H."/>
        </authorList>
    </citation>
    <scope>NUCLEOTIDE SEQUENCE</scope>
    <source>
        <strain evidence="9">CBS 123565</strain>
    </source>
</reference>
<feature type="region of interest" description="Disordered" evidence="6">
    <location>
        <begin position="701"/>
        <end position="720"/>
    </location>
</feature>
<dbReference type="Pfam" id="PF00569">
    <property type="entry name" value="ZZ"/>
    <property type="match status" value="1"/>
</dbReference>
<dbReference type="PROSITE" id="PS00018">
    <property type="entry name" value="EF_HAND_1"/>
    <property type="match status" value="1"/>
</dbReference>
<dbReference type="Gene3D" id="3.30.60.90">
    <property type="match status" value="1"/>
</dbReference>
<gene>
    <name evidence="9" type="ORF">BT67DRAFT_454424</name>
</gene>
<evidence type="ECO:0000256" key="6">
    <source>
        <dbReference type="SAM" id="MobiDB-lite"/>
    </source>
</evidence>
<dbReference type="InterPro" id="IPR000433">
    <property type="entry name" value="Znf_ZZ"/>
</dbReference>
<evidence type="ECO:0000313" key="10">
    <source>
        <dbReference type="Proteomes" id="UP001304895"/>
    </source>
</evidence>
<dbReference type="AlphaFoldDB" id="A0AAN6UPU4"/>
<feature type="domain" description="ZZ-type" evidence="7">
    <location>
        <begin position="193"/>
        <end position="245"/>
    </location>
</feature>
<evidence type="ECO:0000256" key="2">
    <source>
        <dbReference type="ARBA" id="ARBA00022771"/>
    </source>
</evidence>
<comment type="caution">
    <text evidence="9">The sequence shown here is derived from an EMBL/GenBank/DDBJ whole genome shotgun (WGS) entry which is preliminary data.</text>
</comment>
<dbReference type="CDD" id="cd00051">
    <property type="entry name" value="EFh"/>
    <property type="match status" value="1"/>
</dbReference>
<keyword evidence="3" id="KW-0862">Zinc</keyword>
<name>A0AAN6UPU4_9PEZI</name>
<feature type="region of interest" description="Disordered" evidence="6">
    <location>
        <begin position="821"/>
        <end position="949"/>
    </location>
</feature>
<feature type="compositionally biased region" description="Acidic residues" evidence="6">
    <location>
        <begin position="837"/>
        <end position="858"/>
    </location>
</feature>
<dbReference type="PANTHER" id="PTHR15090">
    <property type="entry name" value="SEQUESTOSOME 1-RELATED"/>
    <property type="match status" value="1"/>
</dbReference>